<feature type="domain" description="Type II/III secretion system secretin-like" evidence="2">
    <location>
        <begin position="347"/>
        <end position="519"/>
    </location>
</feature>
<comment type="caution">
    <text evidence="4">The sequence shown here is derived from an EMBL/GenBank/DDBJ whole genome shotgun (WGS) entry which is preliminary data.</text>
</comment>
<gene>
    <name evidence="4" type="ORF">CQ405_02935</name>
</gene>
<dbReference type="EMBL" id="PDHH01000002">
    <property type="protein sequence ID" value="PSM52701.1"/>
    <property type="molecule type" value="Genomic_DNA"/>
</dbReference>
<feature type="domain" description="Secretin N-terminal" evidence="3">
    <location>
        <begin position="115"/>
        <end position="185"/>
    </location>
</feature>
<dbReference type="GO" id="GO:0009297">
    <property type="term" value="P:pilus assembly"/>
    <property type="evidence" value="ECO:0007669"/>
    <property type="project" value="InterPro"/>
</dbReference>
<dbReference type="GO" id="GO:0015627">
    <property type="term" value="C:type II protein secretion system complex"/>
    <property type="evidence" value="ECO:0007669"/>
    <property type="project" value="TreeGrafter"/>
</dbReference>
<dbReference type="Pfam" id="PF07655">
    <property type="entry name" value="Secretin_N_2"/>
    <property type="match status" value="1"/>
</dbReference>
<dbReference type="InterPro" id="IPR001775">
    <property type="entry name" value="GspD/PilQ"/>
</dbReference>
<dbReference type="InterPro" id="IPR050810">
    <property type="entry name" value="Bact_Secretion_Sys_Channel"/>
</dbReference>
<keyword evidence="5" id="KW-1185">Reference proteome</keyword>
<dbReference type="GO" id="GO:0019867">
    <property type="term" value="C:outer membrane"/>
    <property type="evidence" value="ECO:0007669"/>
    <property type="project" value="InterPro"/>
</dbReference>
<evidence type="ECO:0000259" key="3">
    <source>
        <dbReference type="Pfam" id="PF07655"/>
    </source>
</evidence>
<dbReference type="PANTHER" id="PTHR30332">
    <property type="entry name" value="PROBABLE GENERAL SECRETION PATHWAY PROTEIN D"/>
    <property type="match status" value="1"/>
</dbReference>
<evidence type="ECO:0000313" key="4">
    <source>
        <dbReference type="EMBL" id="PSM52701.1"/>
    </source>
</evidence>
<dbReference type="PANTHER" id="PTHR30332:SF17">
    <property type="entry name" value="TYPE IV PILIATION SYSTEM PROTEIN DR_0774-RELATED"/>
    <property type="match status" value="1"/>
</dbReference>
<dbReference type="PROSITE" id="PS00875">
    <property type="entry name" value="T2SP_D"/>
    <property type="match status" value="1"/>
</dbReference>
<dbReference type="AlphaFoldDB" id="A0A2P8R2I5"/>
<accession>A0A2P8R2I5</accession>
<dbReference type="OrthoDB" id="9775455at2"/>
<dbReference type="PRINTS" id="PR00811">
    <property type="entry name" value="BCTERIALGSPD"/>
</dbReference>
<evidence type="ECO:0000256" key="1">
    <source>
        <dbReference type="SAM" id="SignalP"/>
    </source>
</evidence>
<proteinExistence type="predicted"/>
<dbReference type="RefSeq" id="WP_106870455.1">
    <property type="nucleotide sequence ID" value="NZ_CP053841.1"/>
</dbReference>
<dbReference type="InterPro" id="IPR004845">
    <property type="entry name" value="T2SS_GspD_CS"/>
</dbReference>
<dbReference type="InterPro" id="IPR011514">
    <property type="entry name" value="Secretin_N_2"/>
</dbReference>
<feature type="chain" id="PRO_5015676596" evidence="1">
    <location>
        <begin position="29"/>
        <end position="544"/>
    </location>
</feature>
<organism evidence="4 5">
    <name type="scientific">Campylobacter blaseri</name>
    <dbReference type="NCBI Taxonomy" id="2042961"/>
    <lineage>
        <taxon>Bacteria</taxon>
        <taxon>Pseudomonadati</taxon>
        <taxon>Campylobacterota</taxon>
        <taxon>Epsilonproteobacteria</taxon>
        <taxon>Campylobacterales</taxon>
        <taxon>Campylobacteraceae</taxon>
        <taxon>Campylobacter</taxon>
    </lineage>
</organism>
<dbReference type="GO" id="GO:0009306">
    <property type="term" value="P:protein secretion"/>
    <property type="evidence" value="ECO:0007669"/>
    <property type="project" value="InterPro"/>
</dbReference>
<dbReference type="Proteomes" id="UP000240535">
    <property type="component" value="Unassembled WGS sequence"/>
</dbReference>
<evidence type="ECO:0000259" key="2">
    <source>
        <dbReference type="Pfam" id="PF00263"/>
    </source>
</evidence>
<dbReference type="Pfam" id="PF00263">
    <property type="entry name" value="Secretin"/>
    <property type="match status" value="1"/>
</dbReference>
<name>A0A2P8R2I5_9BACT</name>
<evidence type="ECO:0000313" key="5">
    <source>
        <dbReference type="Proteomes" id="UP000240535"/>
    </source>
</evidence>
<dbReference type="InterPro" id="IPR004846">
    <property type="entry name" value="T2SS/T3SS_dom"/>
</dbReference>
<feature type="signal peptide" evidence="1">
    <location>
        <begin position="1"/>
        <end position="28"/>
    </location>
</feature>
<keyword evidence="1" id="KW-0732">Signal</keyword>
<reference evidence="5" key="1">
    <citation type="submission" date="2017-10" db="EMBL/GenBank/DDBJ databases">
        <title>Campylobacter species from seals.</title>
        <authorList>
            <person name="Gilbert M.J."/>
            <person name="Zomer A.L."/>
            <person name="Timmerman A.J."/>
            <person name="Duim B."/>
            <person name="Wagenaar J.A."/>
        </authorList>
    </citation>
    <scope>NUCLEOTIDE SEQUENCE [LARGE SCALE GENOMIC DNA]</scope>
    <source>
        <strain evidence="5">17S00004-5</strain>
    </source>
</reference>
<protein>
    <submittedName>
        <fullName evidence="4">Secretin</fullName>
    </submittedName>
</protein>
<sequence>MLKSHINKFSKKAFLIIAVSALFTVSYANTCSKRAFNISINESVSLNELLIQLSDVCKFSIVTKDAIAAKTLSNQLSGISIKDLSIREVFDVLIKGNNLDYEYTNNALNISALQTKTFKIDYITGVREGTAITKASTDSTIRDFTDAGDKAALENNRITVTEKFDFWVNLSEEITAILNNGSENFQAIPPIINQNAGLVTVTATKSQIKRVERYIAEMQRRLKRQVILDVSIIEVQLKNNYTKGIDWSKFNIGFNSYLGGNPSTPSRYTFGNRNETPHIVDPGKLPKYDFIKDKDGNPTDKKELVEFGTPPKYEWWNKMGTKSSQSNGVWAIGANLNFNIEGMINFLETKGKSKVISNPKVMTINNQQALISVGDVINYLLIESTNSSDSGSTVSQDTKQYSTFIGILLNITPEISDDDKIMLRINPSLSSFKYSGDDIKYEKPRGIAPDTKERKISTVVTVNDGDTIILGGLIGQTKGKDNTSVPFLSSIPMVGNLFKSTADTLSTTELVFVITPRLVNDNSNKNLADSLKELGFSKSIYTYE</sequence>